<dbReference type="PANTHER" id="PTHR43080:SF2">
    <property type="entry name" value="CBS DOMAIN-CONTAINING PROTEIN"/>
    <property type="match status" value="1"/>
</dbReference>
<feature type="domain" description="CBS" evidence="3">
    <location>
        <begin position="11"/>
        <end position="68"/>
    </location>
</feature>
<dbReference type="InterPro" id="IPR000644">
    <property type="entry name" value="CBS_dom"/>
</dbReference>
<dbReference type="PANTHER" id="PTHR43080">
    <property type="entry name" value="CBS DOMAIN-CONTAINING PROTEIN CBSX3, MITOCHONDRIAL"/>
    <property type="match status" value="1"/>
</dbReference>
<dbReference type="OrthoDB" id="9807125at2"/>
<dbReference type="SUPFAM" id="SSF54631">
    <property type="entry name" value="CBS-domain pair"/>
    <property type="match status" value="1"/>
</dbReference>
<dbReference type="InterPro" id="IPR051257">
    <property type="entry name" value="Diverse_CBS-Domain"/>
</dbReference>
<name>A0A420WNZ5_9PROT</name>
<dbReference type="EMBL" id="RBIG01000001">
    <property type="protein sequence ID" value="RKQ72585.1"/>
    <property type="molecule type" value="Genomic_DNA"/>
</dbReference>
<dbReference type="PROSITE" id="PS51371">
    <property type="entry name" value="CBS"/>
    <property type="match status" value="2"/>
</dbReference>
<accession>A0A420WNZ5</accession>
<dbReference type="Proteomes" id="UP000277424">
    <property type="component" value="Unassembled WGS sequence"/>
</dbReference>
<dbReference type="Gene3D" id="3.10.580.10">
    <property type="entry name" value="CBS-domain"/>
    <property type="match status" value="1"/>
</dbReference>
<protein>
    <submittedName>
        <fullName evidence="4">CBS domain protein</fullName>
    </submittedName>
</protein>
<dbReference type="SMART" id="SM00116">
    <property type="entry name" value="CBS"/>
    <property type="match status" value="2"/>
</dbReference>
<feature type="domain" description="CBS" evidence="3">
    <location>
        <begin position="77"/>
        <end position="132"/>
    </location>
</feature>
<evidence type="ECO:0000313" key="4">
    <source>
        <dbReference type="EMBL" id="RKQ72585.1"/>
    </source>
</evidence>
<sequence>MSKPAVSELILHRSPIVMRDTATVLEACKIMQKHRIGAIIVVDEEKRPVGIFTGRDAVNRVLAKGLDGRRTLLSAVMTAKPDCVSPDWVTLDALRQMSDCGYRHLPVVKDGKIVGLVSRGDFRLMDQVRLDEETGYWERI</sequence>
<dbReference type="RefSeq" id="WP_008942666.1">
    <property type="nucleotide sequence ID" value="NZ_RBIG01000001.1"/>
</dbReference>
<evidence type="ECO:0000259" key="3">
    <source>
        <dbReference type="PROSITE" id="PS51371"/>
    </source>
</evidence>
<evidence type="ECO:0000256" key="1">
    <source>
        <dbReference type="ARBA" id="ARBA00023122"/>
    </source>
</evidence>
<evidence type="ECO:0000256" key="2">
    <source>
        <dbReference type="PROSITE-ProRule" id="PRU00703"/>
    </source>
</evidence>
<evidence type="ECO:0000313" key="5">
    <source>
        <dbReference type="Proteomes" id="UP000277424"/>
    </source>
</evidence>
<keyword evidence="1 2" id="KW-0129">CBS domain</keyword>
<reference evidence="4 5" key="1">
    <citation type="submission" date="2018-10" db="EMBL/GenBank/DDBJ databases">
        <title>Comparative analysis of microorganisms from saline springs in Andes Mountain Range, Colombia.</title>
        <authorList>
            <person name="Rubin E."/>
        </authorList>
    </citation>
    <scope>NUCLEOTIDE SEQUENCE [LARGE SCALE GENOMIC DNA]</scope>
    <source>
        <strain evidence="4 5">USBA 36</strain>
    </source>
</reference>
<dbReference type="InterPro" id="IPR046342">
    <property type="entry name" value="CBS_dom_sf"/>
</dbReference>
<dbReference type="AlphaFoldDB" id="A0A420WNZ5"/>
<dbReference type="Pfam" id="PF00571">
    <property type="entry name" value="CBS"/>
    <property type="match status" value="2"/>
</dbReference>
<comment type="caution">
    <text evidence="4">The sequence shown here is derived from an EMBL/GenBank/DDBJ whole genome shotgun (WGS) entry which is preliminary data.</text>
</comment>
<organism evidence="4 5">
    <name type="scientific">Oceanibaculum indicum</name>
    <dbReference type="NCBI Taxonomy" id="526216"/>
    <lineage>
        <taxon>Bacteria</taxon>
        <taxon>Pseudomonadati</taxon>
        <taxon>Pseudomonadota</taxon>
        <taxon>Alphaproteobacteria</taxon>
        <taxon>Rhodospirillales</taxon>
        <taxon>Oceanibaculaceae</taxon>
        <taxon>Oceanibaculum</taxon>
    </lineage>
</organism>
<proteinExistence type="predicted"/>
<gene>
    <name evidence="4" type="ORF">BCL74_0353</name>
</gene>